<feature type="domain" description="ChsH2 rubredoxin-like zinc ribbon" evidence="2">
    <location>
        <begin position="24"/>
        <end position="58"/>
    </location>
</feature>
<dbReference type="InterPro" id="IPR012340">
    <property type="entry name" value="NA-bd_OB-fold"/>
</dbReference>
<dbReference type="PANTHER" id="PTHR34075">
    <property type="entry name" value="BLR3430 PROTEIN"/>
    <property type="match status" value="1"/>
</dbReference>
<gene>
    <name evidence="3" type="ORF">GGQ88_003467</name>
</gene>
<dbReference type="InterPro" id="IPR052513">
    <property type="entry name" value="Thioester_dehydratase-like"/>
</dbReference>
<keyword evidence="4" id="KW-1185">Reference proteome</keyword>
<organism evidence="3 4">
    <name type="scientific">Novosphingobium hassiacum</name>
    <dbReference type="NCBI Taxonomy" id="173676"/>
    <lineage>
        <taxon>Bacteria</taxon>
        <taxon>Pseudomonadati</taxon>
        <taxon>Pseudomonadota</taxon>
        <taxon>Alphaproteobacteria</taxon>
        <taxon>Sphingomonadales</taxon>
        <taxon>Sphingomonadaceae</taxon>
        <taxon>Novosphingobium</taxon>
    </lineage>
</organism>
<evidence type="ECO:0000259" key="2">
    <source>
        <dbReference type="Pfam" id="PF12172"/>
    </source>
</evidence>
<comment type="caution">
    <text evidence="3">The sequence shown here is derived from an EMBL/GenBank/DDBJ whole genome shotgun (WGS) entry which is preliminary data.</text>
</comment>
<dbReference type="RefSeq" id="WP_183614659.1">
    <property type="nucleotide sequence ID" value="NZ_JACICY010000010.1"/>
</dbReference>
<feature type="domain" description="ChsH2 C-terminal OB-fold" evidence="1">
    <location>
        <begin position="60"/>
        <end position="121"/>
    </location>
</feature>
<dbReference type="Pfam" id="PF12172">
    <property type="entry name" value="zf-ChsH2"/>
    <property type="match status" value="1"/>
</dbReference>
<dbReference type="Proteomes" id="UP000562395">
    <property type="component" value="Unassembled WGS sequence"/>
</dbReference>
<evidence type="ECO:0000313" key="4">
    <source>
        <dbReference type="Proteomes" id="UP000562395"/>
    </source>
</evidence>
<dbReference type="Pfam" id="PF01796">
    <property type="entry name" value="OB_ChsH2_C"/>
    <property type="match status" value="1"/>
</dbReference>
<evidence type="ECO:0000313" key="3">
    <source>
        <dbReference type="EMBL" id="MBB3862169.1"/>
    </source>
</evidence>
<evidence type="ECO:0000259" key="1">
    <source>
        <dbReference type="Pfam" id="PF01796"/>
    </source>
</evidence>
<dbReference type="SUPFAM" id="SSF50249">
    <property type="entry name" value="Nucleic acid-binding proteins"/>
    <property type="match status" value="1"/>
</dbReference>
<accession>A0A7W6A0Y5</accession>
<dbReference type="InterPro" id="IPR022002">
    <property type="entry name" value="ChsH2_Znr"/>
</dbReference>
<name>A0A7W6A0Y5_9SPHN</name>
<dbReference type="InterPro" id="IPR002878">
    <property type="entry name" value="ChsH2_C"/>
</dbReference>
<dbReference type="Gene3D" id="6.10.30.10">
    <property type="match status" value="1"/>
</dbReference>
<dbReference type="EMBL" id="JACICY010000010">
    <property type="protein sequence ID" value="MBB3862169.1"/>
    <property type="molecule type" value="Genomic_DNA"/>
</dbReference>
<evidence type="ECO:0008006" key="5">
    <source>
        <dbReference type="Google" id="ProtNLM"/>
    </source>
</evidence>
<reference evidence="3 4" key="1">
    <citation type="submission" date="2020-08" db="EMBL/GenBank/DDBJ databases">
        <title>Genomic Encyclopedia of Type Strains, Phase IV (KMG-IV): sequencing the most valuable type-strain genomes for metagenomic binning, comparative biology and taxonomic classification.</title>
        <authorList>
            <person name="Goeker M."/>
        </authorList>
    </citation>
    <scope>NUCLEOTIDE SEQUENCE [LARGE SCALE GENOMIC DNA]</scope>
    <source>
        <strain evidence="3 4">DSM 14552</strain>
    </source>
</reference>
<proteinExistence type="predicted"/>
<protein>
    <recommendedName>
        <fullName evidence="5">Zn-ribbon domain-containing OB-fold protein</fullName>
    </recommendedName>
</protein>
<sequence length="135" mass="14672">MTNAEGRGHNAPCSNRDFDFFYQGLENEQLLVQRCTGCGTLRSLPSPGCEACASLEWEPVELAGDGEIYSYVVHHHPPLPGFASPHPIALVIMGEGVRVLGAMDGTDPSDVKIGGRVKAEFLRRDTVAAFRFRAL</sequence>
<dbReference type="AlphaFoldDB" id="A0A7W6A0Y5"/>
<dbReference type="PANTHER" id="PTHR34075:SF5">
    <property type="entry name" value="BLR3430 PROTEIN"/>
    <property type="match status" value="1"/>
</dbReference>